<protein>
    <submittedName>
        <fullName evidence="1">Uncharacterized protein</fullName>
    </submittedName>
</protein>
<accession>A0ABV0NSB6</accession>
<reference evidence="1 2" key="1">
    <citation type="submission" date="2021-06" db="EMBL/GenBank/DDBJ databases">
        <authorList>
            <person name="Palmer J.M."/>
        </authorList>
    </citation>
    <scope>NUCLEOTIDE SEQUENCE [LARGE SCALE GENOMIC DNA]</scope>
    <source>
        <strain evidence="1 2">GA_2019</strain>
        <tissue evidence="1">Muscle</tissue>
    </source>
</reference>
<gene>
    <name evidence="1" type="ORF">GOODEAATRI_032033</name>
</gene>
<dbReference type="Proteomes" id="UP001476798">
    <property type="component" value="Unassembled WGS sequence"/>
</dbReference>
<evidence type="ECO:0000313" key="1">
    <source>
        <dbReference type="EMBL" id="MEQ2173428.1"/>
    </source>
</evidence>
<organism evidence="1 2">
    <name type="scientific">Goodea atripinnis</name>
    <dbReference type="NCBI Taxonomy" id="208336"/>
    <lineage>
        <taxon>Eukaryota</taxon>
        <taxon>Metazoa</taxon>
        <taxon>Chordata</taxon>
        <taxon>Craniata</taxon>
        <taxon>Vertebrata</taxon>
        <taxon>Euteleostomi</taxon>
        <taxon>Actinopterygii</taxon>
        <taxon>Neopterygii</taxon>
        <taxon>Teleostei</taxon>
        <taxon>Neoteleostei</taxon>
        <taxon>Acanthomorphata</taxon>
        <taxon>Ovalentaria</taxon>
        <taxon>Atherinomorphae</taxon>
        <taxon>Cyprinodontiformes</taxon>
        <taxon>Goodeidae</taxon>
        <taxon>Goodea</taxon>
    </lineage>
</organism>
<keyword evidence="2" id="KW-1185">Reference proteome</keyword>
<comment type="caution">
    <text evidence="1">The sequence shown here is derived from an EMBL/GenBank/DDBJ whole genome shotgun (WGS) entry which is preliminary data.</text>
</comment>
<evidence type="ECO:0000313" key="2">
    <source>
        <dbReference type="Proteomes" id="UP001476798"/>
    </source>
</evidence>
<dbReference type="EMBL" id="JAHRIO010045730">
    <property type="protein sequence ID" value="MEQ2173428.1"/>
    <property type="molecule type" value="Genomic_DNA"/>
</dbReference>
<sequence length="128" mass="14771">MSTNHSVHYRKQHKFTDYQRSTLKIQTTNVSHKDDVVRGKRLSLNPATVYRVPCTPHETPAQSVVINENITTLHLNKNFRPKKSNGYLVKTLISESLEHRFANSFNIKLVLNNILPGLSLYESIHKFD</sequence>
<name>A0ABV0NSB6_9TELE</name>
<proteinExistence type="predicted"/>